<dbReference type="Gene3D" id="3.40.50.300">
    <property type="entry name" value="P-loop containing nucleotide triphosphate hydrolases"/>
    <property type="match status" value="1"/>
</dbReference>
<dbReference type="Proteomes" id="UP000064844">
    <property type="component" value="Chromosome"/>
</dbReference>
<name>A0A0S2W826_9FIRM</name>
<accession>A0A0S2W826</accession>
<dbReference type="eggNOG" id="ENOG5032TGW">
    <property type="taxonomic scope" value="Bacteria"/>
</dbReference>
<dbReference type="SUPFAM" id="SSF53795">
    <property type="entry name" value="PEP carboxykinase-like"/>
    <property type="match status" value="1"/>
</dbReference>
<protein>
    <submittedName>
        <fullName evidence="1">Uncharacterized protein</fullName>
    </submittedName>
</protein>
<gene>
    <name evidence="1" type="ORF">IB211_03121</name>
</gene>
<reference evidence="1 2" key="1">
    <citation type="journal article" date="2015" name="Nat. Commun.">
        <title>Production of butyrate from lysine and the Amadori product fructoselysine by a human gut commensal.</title>
        <authorList>
            <person name="Bui T.P."/>
            <person name="Ritari J."/>
            <person name="Boeren S."/>
            <person name="de Waard P."/>
            <person name="Plugge C.M."/>
            <person name="de Vos W.M."/>
        </authorList>
    </citation>
    <scope>NUCLEOTIDE SEQUENCE [LARGE SCALE GENOMIC DNA]</scope>
    <source>
        <strain evidence="1 2">AF211</strain>
    </source>
</reference>
<keyword evidence="2" id="KW-1185">Reference proteome</keyword>
<evidence type="ECO:0000313" key="1">
    <source>
        <dbReference type="EMBL" id="ALP95512.1"/>
    </source>
</evidence>
<dbReference type="RefSeq" id="WP_058118536.1">
    <property type="nucleotide sequence ID" value="NZ_CP011307.1"/>
</dbReference>
<organism evidence="1 2">
    <name type="scientific">Intestinimonas butyriciproducens</name>
    <dbReference type="NCBI Taxonomy" id="1297617"/>
    <lineage>
        <taxon>Bacteria</taxon>
        <taxon>Bacillati</taxon>
        <taxon>Bacillota</taxon>
        <taxon>Clostridia</taxon>
        <taxon>Eubacteriales</taxon>
        <taxon>Intestinimonas</taxon>
    </lineage>
</organism>
<reference evidence="2" key="2">
    <citation type="submission" date="2015-04" db="EMBL/GenBank/DDBJ databases">
        <title>A butyrogenic pathway from the amino acid lysine in a human gut commensal.</title>
        <authorList>
            <person name="de Vos W.M."/>
            <person name="Bui N.T.P."/>
            <person name="Plugge C.M."/>
            <person name="Ritari J."/>
        </authorList>
    </citation>
    <scope>NUCLEOTIDE SEQUENCE [LARGE SCALE GENOMIC DNA]</scope>
    <source>
        <strain evidence="2">AF211</strain>
    </source>
</reference>
<dbReference type="STRING" id="1297617.IB211_03121"/>
<dbReference type="AlphaFoldDB" id="A0A0S2W826"/>
<proteinExistence type="predicted"/>
<dbReference type="EMBL" id="CP011307">
    <property type="protein sequence ID" value="ALP95512.1"/>
    <property type="molecule type" value="Genomic_DNA"/>
</dbReference>
<evidence type="ECO:0000313" key="2">
    <source>
        <dbReference type="Proteomes" id="UP000064844"/>
    </source>
</evidence>
<dbReference type="KEGG" id="ibu:IB211_03121"/>
<sequence>MYQRNYCFGGVGFSLSAPVPIGESDALRLFSGGEADAGYRITLRLSDAFPQPPEGLYVHTRRVRGWRAGPRDCRLLYYYRSAGEPEVPYCYVERSGMEVAVDWLPALSSGLHAQQILESVDLFRFLLEQGGVVLHASYILHWGRALLFSAPSGTGKSTQAALWARLRGAEIVNGDRALLRAREGCFQAHGICFSGTSGICGNRSAPLSALVVLGQAERSTCRRLGGLEAFRALLPQCAYRTWNPQDVAAATDTLSRLIGETPVLRLDCLPDESAVKVLEECL</sequence>
<dbReference type="InterPro" id="IPR027417">
    <property type="entry name" value="P-loop_NTPase"/>
</dbReference>